<keyword evidence="1" id="KW-0472">Membrane</keyword>
<dbReference type="Proteomes" id="UP000033423">
    <property type="component" value="Unassembled WGS sequence"/>
</dbReference>
<evidence type="ECO:0000313" key="3">
    <source>
        <dbReference type="Proteomes" id="UP000033423"/>
    </source>
</evidence>
<protein>
    <submittedName>
        <fullName evidence="2">Uncharacterized protein</fullName>
    </submittedName>
</protein>
<keyword evidence="1" id="KW-0812">Transmembrane</keyword>
<proteinExistence type="predicted"/>
<feature type="transmembrane region" description="Helical" evidence="1">
    <location>
        <begin position="28"/>
        <end position="49"/>
    </location>
</feature>
<keyword evidence="3" id="KW-1185">Reference proteome</keyword>
<name>A0A0F3GPF2_9BACT</name>
<sequence>MPRSLSRSMLSITRSGTRSLSLYMPDCLNMASTSVVLPWSTCAIIAMFLRSSRFMHFLL</sequence>
<organism evidence="2 3">
    <name type="scientific">Candidatus Magnetobacterium bavaricum</name>
    <dbReference type="NCBI Taxonomy" id="29290"/>
    <lineage>
        <taxon>Bacteria</taxon>
        <taxon>Pseudomonadati</taxon>
        <taxon>Nitrospirota</taxon>
        <taxon>Thermodesulfovibrionia</taxon>
        <taxon>Thermodesulfovibrionales</taxon>
        <taxon>Candidatus Magnetobacteriaceae</taxon>
        <taxon>Candidatus Magnetobacterium</taxon>
    </lineage>
</organism>
<dbReference type="AlphaFoldDB" id="A0A0F3GPF2"/>
<evidence type="ECO:0000313" key="2">
    <source>
        <dbReference type="EMBL" id="KJU83707.1"/>
    </source>
</evidence>
<evidence type="ECO:0000256" key="1">
    <source>
        <dbReference type="SAM" id="Phobius"/>
    </source>
</evidence>
<reference evidence="2 3" key="1">
    <citation type="submission" date="2015-02" db="EMBL/GenBank/DDBJ databases">
        <title>Single-cell genomics of uncultivated deep-branching MTB reveals a conserved set of magnetosome genes.</title>
        <authorList>
            <person name="Kolinko S."/>
            <person name="Richter M."/>
            <person name="Glockner F.O."/>
            <person name="Brachmann A."/>
            <person name="Schuler D."/>
        </authorList>
    </citation>
    <scope>NUCLEOTIDE SEQUENCE [LARGE SCALE GENOMIC DNA]</scope>
    <source>
        <strain evidence="2">TM-1</strain>
    </source>
</reference>
<dbReference type="EMBL" id="LACI01001764">
    <property type="protein sequence ID" value="KJU83707.1"/>
    <property type="molecule type" value="Genomic_DNA"/>
</dbReference>
<accession>A0A0F3GPF2</accession>
<gene>
    <name evidence="2" type="ORF">MBAV_004100</name>
</gene>
<keyword evidence="1" id="KW-1133">Transmembrane helix</keyword>
<comment type="caution">
    <text evidence="2">The sequence shown here is derived from an EMBL/GenBank/DDBJ whole genome shotgun (WGS) entry which is preliminary data.</text>
</comment>